<dbReference type="AlphaFoldDB" id="A0A1H0ZP60"/>
<dbReference type="EMBL" id="FNKL01000002">
    <property type="protein sequence ID" value="SDQ29154.1"/>
    <property type="molecule type" value="Genomic_DNA"/>
</dbReference>
<dbReference type="Proteomes" id="UP000199627">
    <property type="component" value="Unassembled WGS sequence"/>
</dbReference>
<dbReference type="Pfam" id="PF12725">
    <property type="entry name" value="DUF3810"/>
    <property type="match status" value="1"/>
</dbReference>
<accession>A0A1H0ZP60</accession>
<evidence type="ECO:0000313" key="3">
    <source>
        <dbReference type="Proteomes" id="UP000199627"/>
    </source>
</evidence>
<reference evidence="3" key="1">
    <citation type="submission" date="2016-10" db="EMBL/GenBank/DDBJ databases">
        <authorList>
            <person name="Varghese N."/>
            <person name="Submissions S."/>
        </authorList>
    </citation>
    <scope>NUCLEOTIDE SEQUENCE [LARGE SCALE GENOMIC DNA]</scope>
    <source>
        <strain evidence="3">DSM 17072</strain>
    </source>
</reference>
<evidence type="ECO:0008006" key="4">
    <source>
        <dbReference type="Google" id="ProtNLM"/>
    </source>
</evidence>
<feature type="transmembrane region" description="Helical" evidence="1">
    <location>
        <begin position="60"/>
        <end position="86"/>
    </location>
</feature>
<keyword evidence="1" id="KW-0472">Membrane</keyword>
<dbReference type="STRING" id="311333.SAMN05421664_1002"/>
<sequence length="363" mass="42821">MRWENQHPAVINMITLYNKKRFWAGILLAQFLLFFVFSKLKITVSFFDSFFEIQKQFHQLLFAWIPFSFGDILYVLTGILALYFIFKLFRKKTRKGATLKLLILINIFYFVYQIFWGMLYFQTPILEKLPKSEITLHQRKKLALKYLEICKTTRNIVTQDKNGIFVVKDVKIVQNEILARQNELPSFISDKKNTGINSFKPSLFKNVMSFTGILGYYNPFTAEAQYNDELPSSFLPFTLAHESSHQLGFAREQEANFVGYLIGIQSKNTELRYSTEYFTLKSLLNSIVGEDPEFVKSIIRSYSPQMRRDRLYEKVFAMKHQGWLDDFFGFTNNLFLKSNQQEGSITYSYFIDLLVHYENMNTK</sequence>
<keyword evidence="1" id="KW-1133">Transmembrane helix</keyword>
<dbReference type="InterPro" id="IPR024294">
    <property type="entry name" value="DUF3810"/>
</dbReference>
<dbReference type="RefSeq" id="WP_317040685.1">
    <property type="nucleotide sequence ID" value="NZ_FNKL01000002.1"/>
</dbReference>
<keyword evidence="3" id="KW-1185">Reference proteome</keyword>
<feature type="transmembrane region" description="Helical" evidence="1">
    <location>
        <begin position="21"/>
        <end position="40"/>
    </location>
</feature>
<evidence type="ECO:0000313" key="2">
    <source>
        <dbReference type="EMBL" id="SDQ29154.1"/>
    </source>
</evidence>
<feature type="transmembrane region" description="Helical" evidence="1">
    <location>
        <begin position="98"/>
        <end position="121"/>
    </location>
</feature>
<evidence type="ECO:0000256" key="1">
    <source>
        <dbReference type="SAM" id="Phobius"/>
    </source>
</evidence>
<gene>
    <name evidence="2" type="ORF">SAMN05421664_1002</name>
</gene>
<protein>
    <recommendedName>
        <fullName evidence="4">DUF3810 domain-containing protein</fullName>
    </recommendedName>
</protein>
<keyword evidence="1" id="KW-0812">Transmembrane</keyword>
<proteinExistence type="predicted"/>
<organism evidence="2 3">
    <name type="scientific">Chryseobacterium soldanellicola</name>
    <dbReference type="NCBI Taxonomy" id="311333"/>
    <lineage>
        <taxon>Bacteria</taxon>
        <taxon>Pseudomonadati</taxon>
        <taxon>Bacteroidota</taxon>
        <taxon>Flavobacteriia</taxon>
        <taxon>Flavobacteriales</taxon>
        <taxon>Weeksellaceae</taxon>
        <taxon>Chryseobacterium group</taxon>
        <taxon>Chryseobacterium</taxon>
    </lineage>
</organism>
<name>A0A1H0ZP60_9FLAO</name>